<name>A0A1Y1ZTS0_9PLEO</name>
<accession>A0A1Y1ZTS0</accession>
<organism evidence="2 3">
    <name type="scientific">Clohesyomyces aquaticus</name>
    <dbReference type="NCBI Taxonomy" id="1231657"/>
    <lineage>
        <taxon>Eukaryota</taxon>
        <taxon>Fungi</taxon>
        <taxon>Dikarya</taxon>
        <taxon>Ascomycota</taxon>
        <taxon>Pezizomycotina</taxon>
        <taxon>Dothideomycetes</taxon>
        <taxon>Pleosporomycetidae</taxon>
        <taxon>Pleosporales</taxon>
        <taxon>Lindgomycetaceae</taxon>
        <taxon>Clohesyomyces</taxon>
    </lineage>
</organism>
<protein>
    <submittedName>
        <fullName evidence="2">Uncharacterized protein</fullName>
    </submittedName>
</protein>
<dbReference type="OrthoDB" id="3775988at2759"/>
<dbReference type="Proteomes" id="UP000193144">
    <property type="component" value="Unassembled WGS sequence"/>
</dbReference>
<evidence type="ECO:0000313" key="3">
    <source>
        <dbReference type="Proteomes" id="UP000193144"/>
    </source>
</evidence>
<feature type="region of interest" description="Disordered" evidence="1">
    <location>
        <begin position="32"/>
        <end position="51"/>
    </location>
</feature>
<dbReference type="AlphaFoldDB" id="A0A1Y1ZTS0"/>
<evidence type="ECO:0000313" key="2">
    <source>
        <dbReference type="EMBL" id="ORY13631.1"/>
    </source>
</evidence>
<proteinExistence type="predicted"/>
<gene>
    <name evidence="2" type="ORF">BCR34DRAFT_599797</name>
</gene>
<dbReference type="EMBL" id="MCFA01000040">
    <property type="protein sequence ID" value="ORY13631.1"/>
    <property type="molecule type" value="Genomic_DNA"/>
</dbReference>
<comment type="caution">
    <text evidence="2">The sequence shown here is derived from an EMBL/GenBank/DDBJ whole genome shotgun (WGS) entry which is preliminary data.</text>
</comment>
<sequence length="226" mass="25335">MTDLWNVEQPVLLSWRRLTIAVAFAADALSRTPAPMSSSSRHRHMMFSPSSSTSFAPPPVVECISDDHCLGFGKKVAVPNKICVECLRRRDVEQLRVRADGNMEALAVVDREVARKQGLKENVEARGRYLCAFEDPDYQNRRWRQDDLNLRGTRLDCSVVKTKGMACRKCWSRHLEKIGIVQHFNPAGLCHEEADKAVRGTMTPQAGSSTGEADNDDVEGYNILMS</sequence>
<keyword evidence="3" id="KW-1185">Reference proteome</keyword>
<evidence type="ECO:0000256" key="1">
    <source>
        <dbReference type="SAM" id="MobiDB-lite"/>
    </source>
</evidence>
<reference evidence="2 3" key="1">
    <citation type="submission" date="2016-07" db="EMBL/GenBank/DDBJ databases">
        <title>Pervasive Adenine N6-methylation of Active Genes in Fungi.</title>
        <authorList>
            <consortium name="DOE Joint Genome Institute"/>
            <person name="Mondo S.J."/>
            <person name="Dannebaum R.O."/>
            <person name="Kuo R.C."/>
            <person name="Labutti K."/>
            <person name="Haridas S."/>
            <person name="Kuo A."/>
            <person name="Salamov A."/>
            <person name="Ahrendt S.R."/>
            <person name="Lipzen A."/>
            <person name="Sullivan W."/>
            <person name="Andreopoulos W.B."/>
            <person name="Clum A."/>
            <person name="Lindquist E."/>
            <person name="Daum C."/>
            <person name="Ramamoorthy G.K."/>
            <person name="Gryganskyi A."/>
            <person name="Culley D."/>
            <person name="Magnuson J.K."/>
            <person name="James T.Y."/>
            <person name="O'Malley M.A."/>
            <person name="Stajich J.E."/>
            <person name="Spatafora J.W."/>
            <person name="Visel A."/>
            <person name="Grigoriev I.V."/>
        </authorList>
    </citation>
    <scope>NUCLEOTIDE SEQUENCE [LARGE SCALE GENOMIC DNA]</scope>
    <source>
        <strain evidence="2 3">CBS 115471</strain>
    </source>
</reference>